<organism evidence="8 9">
    <name type="scientific">Campylobacter lanienae NCTC 13004</name>
    <dbReference type="NCBI Taxonomy" id="1031753"/>
    <lineage>
        <taxon>Bacteria</taxon>
        <taxon>Pseudomonadati</taxon>
        <taxon>Campylobacterota</taxon>
        <taxon>Epsilonproteobacteria</taxon>
        <taxon>Campylobacterales</taxon>
        <taxon>Campylobacteraceae</taxon>
        <taxon>Campylobacter</taxon>
    </lineage>
</organism>
<evidence type="ECO:0000259" key="5">
    <source>
        <dbReference type="Pfam" id="PF00460"/>
    </source>
</evidence>
<reference evidence="9" key="2">
    <citation type="journal article" date="2017" name="Genome Biol. Evol.">
        <title>Comparative genomic analysis identifies a Campylobacter clade deficient in selenium metabolism.</title>
        <authorList>
            <person name="Miller W.G."/>
            <person name="Yee E."/>
            <person name="Lopes B.S."/>
            <person name="Chapman M.H."/>
            <person name="Huynh S."/>
            <person name="Bono J.L."/>
            <person name="Parker C.T."/>
            <person name="Strachan N.J.C."/>
            <person name="Forbes K.J."/>
        </authorList>
    </citation>
    <scope>NUCLEOTIDE SEQUENCE [LARGE SCALE GENOMIC DNA]</scope>
    <source>
        <strain evidence="9">NCTC 13004</strain>
    </source>
</reference>
<dbReference type="NCBIfam" id="TIGR03506">
    <property type="entry name" value="FlgEFG_subfam"/>
    <property type="match status" value="1"/>
</dbReference>
<reference evidence="9" key="1">
    <citation type="journal article" date="2017" name="Genome Biol. Evol.">
        <title>Comparative Genomic Analysis Identifies a Campylobacter Clade Deficient in Selenium Metabolism.</title>
        <authorList>
            <person name="Miller W.G."/>
            <person name="Yee E."/>
            <person name="Lopes B.S."/>
            <person name="Chapman M.H."/>
            <person name="Huynh S."/>
            <person name="Bono J.L."/>
            <person name="Parker C.T."/>
            <person name="Strachan N.J.C."/>
            <person name="Forbes K.J."/>
        </authorList>
    </citation>
    <scope>NUCLEOTIDE SEQUENCE [LARGE SCALE GENOMIC DNA]</scope>
    <source>
        <strain evidence="9">NCTC 13004</strain>
    </source>
</reference>
<dbReference type="Pfam" id="PF22692">
    <property type="entry name" value="LlgE_F_G_D1"/>
    <property type="match status" value="1"/>
</dbReference>
<dbReference type="Proteomes" id="UP000202031">
    <property type="component" value="Chromosome"/>
</dbReference>
<dbReference type="InterPro" id="IPR037925">
    <property type="entry name" value="FlgE/F/G-like"/>
</dbReference>
<dbReference type="InterPro" id="IPR020013">
    <property type="entry name" value="Flagellar_FlgE/F/G"/>
</dbReference>
<gene>
    <name evidence="8" type="primary">flgG2</name>
    <name evidence="8" type="ORF">CLAN_0584</name>
</gene>
<evidence type="ECO:0000313" key="8">
    <source>
        <dbReference type="EMBL" id="ARQ97333.1"/>
    </source>
</evidence>
<dbReference type="RefSeq" id="WP_100590548.1">
    <property type="nucleotide sequence ID" value="NZ_CP015578.1"/>
</dbReference>
<dbReference type="KEGG" id="clx:CLAN_0584"/>
<feature type="domain" description="Flagellar basal body rod protein N-terminal" evidence="5">
    <location>
        <begin position="8"/>
        <end position="35"/>
    </location>
</feature>
<dbReference type="InterPro" id="IPR019776">
    <property type="entry name" value="Flagellar_basal_body_rod_CS"/>
</dbReference>
<dbReference type="PROSITE" id="PS00588">
    <property type="entry name" value="FLAGELLA_BB_ROD"/>
    <property type="match status" value="1"/>
</dbReference>
<keyword evidence="8" id="KW-0966">Cell projection</keyword>
<dbReference type="InterPro" id="IPR010930">
    <property type="entry name" value="Flg_bb/hook_C_dom"/>
</dbReference>
<feature type="domain" description="Flagellar hook protein FlgE/F/G-like D1" evidence="7">
    <location>
        <begin position="107"/>
        <end position="172"/>
    </location>
</feature>
<keyword evidence="8" id="KW-0969">Cilium</keyword>
<dbReference type="Pfam" id="PF06429">
    <property type="entry name" value="Flg_bbr_C"/>
    <property type="match status" value="1"/>
</dbReference>
<evidence type="ECO:0000313" key="9">
    <source>
        <dbReference type="Proteomes" id="UP000202031"/>
    </source>
</evidence>
<evidence type="ECO:0000259" key="7">
    <source>
        <dbReference type="Pfam" id="PF22692"/>
    </source>
</evidence>
<dbReference type="SUPFAM" id="SSF117143">
    <property type="entry name" value="Flagellar hook protein flgE"/>
    <property type="match status" value="1"/>
</dbReference>
<evidence type="ECO:0000256" key="1">
    <source>
        <dbReference type="ARBA" id="ARBA00004117"/>
    </source>
</evidence>
<accession>A0A1X9SM66</accession>
<dbReference type="Pfam" id="PF00460">
    <property type="entry name" value="Flg_bb_rod"/>
    <property type="match status" value="1"/>
</dbReference>
<evidence type="ECO:0000256" key="2">
    <source>
        <dbReference type="ARBA" id="ARBA00009677"/>
    </source>
</evidence>
<sequence>MQNGYYQATGAMVTQFNRLDIITNNLANVNTSGYKKDDVVIADFERIFKETKDILPLENHTKDSAKFLNRAINRVPHINEVYTDFGAGGLKHTNNPLDIAIGKNDLFLLVDTPAGVRLTKNGSLNLDSEGYLVTKDGYRVLPTNYEAQPPLTRGIVIPQNAPMTIDSNGNIYSDQAPVGRLYVAQPRELRNLQKEGDNLYKIDSMEEVVDNATSGSIAQGYAQISNVNPVKEMVSLIETQRMVDMYQRVMTTHMSDLNQEAINKLASMRAN</sequence>
<evidence type="ECO:0000256" key="4">
    <source>
        <dbReference type="RuleBase" id="RU362116"/>
    </source>
</evidence>
<proteinExistence type="inferred from homology"/>
<keyword evidence="3 4" id="KW-0975">Bacterial flagellum</keyword>
<dbReference type="InterPro" id="IPR001444">
    <property type="entry name" value="Flag_bb_rod_N"/>
</dbReference>
<dbReference type="InterPro" id="IPR053967">
    <property type="entry name" value="LlgE_F_G-like_D1"/>
</dbReference>
<evidence type="ECO:0000256" key="3">
    <source>
        <dbReference type="ARBA" id="ARBA00023143"/>
    </source>
</evidence>
<dbReference type="GO" id="GO:0009425">
    <property type="term" value="C:bacterial-type flagellum basal body"/>
    <property type="evidence" value="ECO:0007669"/>
    <property type="project" value="UniProtKB-SubCell"/>
</dbReference>
<evidence type="ECO:0000259" key="6">
    <source>
        <dbReference type="Pfam" id="PF06429"/>
    </source>
</evidence>
<dbReference type="GO" id="GO:0071978">
    <property type="term" value="P:bacterial-type flagellum-dependent swarming motility"/>
    <property type="evidence" value="ECO:0007669"/>
    <property type="project" value="TreeGrafter"/>
</dbReference>
<comment type="subcellular location">
    <subcellularLocation>
        <location evidence="1 4">Bacterial flagellum basal body</location>
    </subcellularLocation>
</comment>
<dbReference type="AlphaFoldDB" id="A0A1X9SM66"/>
<protein>
    <submittedName>
        <fullName evidence="8">Flagellar basal body rod protein</fullName>
    </submittedName>
</protein>
<dbReference type="GeneID" id="46921058"/>
<dbReference type="PANTHER" id="PTHR30435:SF19">
    <property type="entry name" value="FLAGELLAR BASAL-BODY ROD PROTEIN FLGG"/>
    <property type="match status" value="1"/>
</dbReference>
<dbReference type="PANTHER" id="PTHR30435">
    <property type="entry name" value="FLAGELLAR PROTEIN"/>
    <property type="match status" value="1"/>
</dbReference>
<comment type="similarity">
    <text evidence="2 4">Belongs to the flagella basal body rod proteins family.</text>
</comment>
<dbReference type="EMBL" id="CP015578">
    <property type="protein sequence ID" value="ARQ97333.1"/>
    <property type="molecule type" value="Genomic_DNA"/>
</dbReference>
<name>A0A1X9SM66_9BACT</name>
<keyword evidence="8" id="KW-0282">Flagellum</keyword>
<feature type="domain" description="Flagellar basal-body/hook protein C-terminal" evidence="6">
    <location>
        <begin position="218"/>
        <end position="253"/>
    </location>
</feature>